<dbReference type="Gene3D" id="3.10.310.50">
    <property type="match status" value="1"/>
</dbReference>
<dbReference type="Proteomes" id="UP000198870">
    <property type="component" value="Unassembled WGS sequence"/>
</dbReference>
<feature type="transmembrane region" description="Helical" evidence="1">
    <location>
        <begin position="88"/>
        <end position="112"/>
    </location>
</feature>
<dbReference type="PANTHER" id="PTHR30373">
    <property type="entry name" value="UPF0603 PROTEIN YGCG"/>
    <property type="match status" value="1"/>
</dbReference>
<evidence type="ECO:0000313" key="3">
    <source>
        <dbReference type="EMBL" id="SCY37965.1"/>
    </source>
</evidence>
<feature type="transmembrane region" description="Helical" evidence="1">
    <location>
        <begin position="51"/>
        <end position="68"/>
    </location>
</feature>
<feature type="domain" description="TPM" evidence="2">
    <location>
        <begin position="123"/>
        <end position="204"/>
    </location>
</feature>
<dbReference type="InterPro" id="IPR007621">
    <property type="entry name" value="TPM_dom"/>
</dbReference>
<gene>
    <name evidence="3" type="ORF">SAMN05216233_10840</name>
</gene>
<organism evidence="3 4">
    <name type="scientific">Desulfoluna spongiiphila</name>
    <dbReference type="NCBI Taxonomy" id="419481"/>
    <lineage>
        <taxon>Bacteria</taxon>
        <taxon>Pseudomonadati</taxon>
        <taxon>Thermodesulfobacteriota</taxon>
        <taxon>Desulfobacteria</taxon>
        <taxon>Desulfobacterales</taxon>
        <taxon>Desulfolunaceae</taxon>
        <taxon>Desulfoluna</taxon>
    </lineage>
</organism>
<dbReference type="AlphaFoldDB" id="A0A1G5FFD6"/>
<protein>
    <submittedName>
        <fullName evidence="3">Putative membrane protein</fullName>
    </submittedName>
</protein>
<dbReference type="STRING" id="419481.SAMN05216233_10840"/>
<dbReference type="PANTHER" id="PTHR30373:SF8">
    <property type="entry name" value="BLL7265 PROTEIN"/>
    <property type="match status" value="1"/>
</dbReference>
<keyword evidence="4" id="KW-1185">Reference proteome</keyword>
<keyword evidence="1" id="KW-0812">Transmembrane</keyword>
<name>A0A1G5FFD6_9BACT</name>
<dbReference type="EMBL" id="FMUX01000008">
    <property type="protein sequence ID" value="SCY37965.1"/>
    <property type="molecule type" value="Genomic_DNA"/>
</dbReference>
<evidence type="ECO:0000259" key="2">
    <source>
        <dbReference type="Pfam" id="PF04536"/>
    </source>
</evidence>
<reference evidence="3 4" key="1">
    <citation type="submission" date="2016-10" db="EMBL/GenBank/DDBJ databases">
        <authorList>
            <person name="de Groot N.N."/>
        </authorList>
    </citation>
    <scope>NUCLEOTIDE SEQUENCE [LARGE SCALE GENOMIC DNA]</scope>
    <source>
        <strain evidence="3 4">AA1</strain>
    </source>
</reference>
<accession>A0A1G5FFD6</accession>
<proteinExistence type="predicted"/>
<keyword evidence="1" id="KW-0472">Membrane</keyword>
<keyword evidence="1" id="KW-1133">Transmembrane helix</keyword>
<dbReference type="Pfam" id="PF04536">
    <property type="entry name" value="TPM_phosphatase"/>
    <property type="match status" value="1"/>
</dbReference>
<evidence type="ECO:0000313" key="4">
    <source>
        <dbReference type="Proteomes" id="UP000198870"/>
    </source>
</evidence>
<evidence type="ECO:0000256" key="1">
    <source>
        <dbReference type="SAM" id="Phobius"/>
    </source>
</evidence>
<sequence>MTSMKKATHLFTDDEIRTIESAIGEVEKTTSAEVVPVVASASGRYDRAEDLFGFLFSLLVLGCTWGWLHGMAPAADAWGESPAFGLPLAAVLVVLAVSFFIGMALASHFPILRLPLIARREMQEEVERRARETFQRLKVRKTEHATGILIYVSLYEHMVHVVGDDTINATLSQQDWTVLCDIIISGFKEGRPEKGMTKGILRCGELLARHFPIQPGDTNELVDTLHLID</sequence>